<dbReference type="GO" id="GO:0004523">
    <property type="term" value="F:RNA-DNA hybrid ribonuclease activity"/>
    <property type="evidence" value="ECO:0007669"/>
    <property type="project" value="InterPro"/>
</dbReference>
<name>A0A6L2MFI6_TANCI</name>
<protein>
    <recommendedName>
        <fullName evidence="4">Reverse transcriptase domain-containing protein</fullName>
    </recommendedName>
</protein>
<dbReference type="InterPro" id="IPR012337">
    <property type="entry name" value="RNaseH-like_sf"/>
</dbReference>
<dbReference type="SUPFAM" id="SSF56672">
    <property type="entry name" value="DNA/RNA polymerases"/>
    <property type="match status" value="1"/>
</dbReference>
<dbReference type="Pfam" id="PF17919">
    <property type="entry name" value="RT_RNaseH_2"/>
    <property type="match status" value="1"/>
</dbReference>
<dbReference type="PANTHER" id="PTHR48475:SF2">
    <property type="entry name" value="RIBONUCLEASE H"/>
    <property type="match status" value="1"/>
</dbReference>
<sequence>MLVHKVLSSGPLIFVLIPWTNESLGDCQGCQLVNSLIILEALIEGFLVRRIYVDGGSSSEVMYEQCFQNLRSKTKAKLKESRTPLVGFSGKNAEATYQRLVDTIFKGQMGQNLEAYVDDMVIKSKTQLEMIKDVKETLLTLKKAIKKLIAGLPTLTAPKKEEELMVYLSTANEAISAILLVEREGRQAPIHYVSKILQGTEINYPPMEKLALALVYAAKRLRRSMSHPDRSGKSRISLCSLTKLRQFKHDAKYEAILVGLRIATKMKVEKMHAFVDSKLVASQVEGSYEAKGEKTKKYKEKALKMIRSFNKFQISHIPREENKKVDALSKLTAVQCKGLTKGVLIDELNERSMDTAEVNAIIKEATRTWMKPIQKYIKNKILTKYATEARTIQKKA</sequence>
<dbReference type="AlphaFoldDB" id="A0A6L2MFI6"/>
<dbReference type="InterPro" id="IPR036397">
    <property type="entry name" value="RNaseH_sf"/>
</dbReference>
<dbReference type="InterPro" id="IPR041577">
    <property type="entry name" value="RT_RNaseH_2"/>
</dbReference>
<reference evidence="3" key="1">
    <citation type="journal article" date="2019" name="Sci. Rep.">
        <title>Draft genome of Tanacetum cinerariifolium, the natural source of mosquito coil.</title>
        <authorList>
            <person name="Yamashiro T."/>
            <person name="Shiraishi A."/>
            <person name="Satake H."/>
            <person name="Nakayama K."/>
        </authorList>
    </citation>
    <scope>NUCLEOTIDE SEQUENCE</scope>
</reference>
<evidence type="ECO:0008006" key="4">
    <source>
        <dbReference type="Google" id="ProtNLM"/>
    </source>
</evidence>
<evidence type="ECO:0000259" key="1">
    <source>
        <dbReference type="Pfam" id="PF13456"/>
    </source>
</evidence>
<gene>
    <name evidence="3" type="ORF">Tci_044045</name>
</gene>
<dbReference type="InterPro" id="IPR002156">
    <property type="entry name" value="RNaseH_domain"/>
</dbReference>
<comment type="caution">
    <text evidence="3">The sequence shown here is derived from an EMBL/GenBank/DDBJ whole genome shotgun (WGS) entry which is preliminary data.</text>
</comment>
<proteinExistence type="predicted"/>
<dbReference type="InterPro" id="IPR043128">
    <property type="entry name" value="Rev_trsase/Diguanyl_cyclase"/>
</dbReference>
<feature type="domain" description="Reverse transcriptase/retrotransposon-derived protein RNase H-like" evidence="2">
    <location>
        <begin position="143"/>
        <end position="223"/>
    </location>
</feature>
<feature type="domain" description="RNase H type-1" evidence="1">
    <location>
        <begin position="248"/>
        <end position="330"/>
    </location>
</feature>
<evidence type="ECO:0000313" key="3">
    <source>
        <dbReference type="EMBL" id="GEU72067.1"/>
    </source>
</evidence>
<accession>A0A6L2MFI6</accession>
<dbReference type="Gene3D" id="3.30.70.270">
    <property type="match status" value="1"/>
</dbReference>
<dbReference type="Pfam" id="PF13456">
    <property type="entry name" value="RVT_3"/>
    <property type="match status" value="1"/>
</dbReference>
<dbReference type="SUPFAM" id="SSF53098">
    <property type="entry name" value="Ribonuclease H-like"/>
    <property type="match status" value="1"/>
</dbReference>
<dbReference type="GO" id="GO:0003676">
    <property type="term" value="F:nucleic acid binding"/>
    <property type="evidence" value="ECO:0007669"/>
    <property type="project" value="InterPro"/>
</dbReference>
<dbReference type="Gene3D" id="3.30.420.10">
    <property type="entry name" value="Ribonuclease H-like superfamily/Ribonuclease H"/>
    <property type="match status" value="1"/>
</dbReference>
<dbReference type="PANTHER" id="PTHR48475">
    <property type="entry name" value="RIBONUCLEASE H"/>
    <property type="match status" value="1"/>
</dbReference>
<dbReference type="EMBL" id="BKCJ010006422">
    <property type="protein sequence ID" value="GEU72067.1"/>
    <property type="molecule type" value="Genomic_DNA"/>
</dbReference>
<evidence type="ECO:0000259" key="2">
    <source>
        <dbReference type="Pfam" id="PF17919"/>
    </source>
</evidence>
<dbReference type="InterPro" id="IPR043502">
    <property type="entry name" value="DNA/RNA_pol_sf"/>
</dbReference>
<organism evidence="3">
    <name type="scientific">Tanacetum cinerariifolium</name>
    <name type="common">Dalmatian daisy</name>
    <name type="synonym">Chrysanthemum cinerariifolium</name>
    <dbReference type="NCBI Taxonomy" id="118510"/>
    <lineage>
        <taxon>Eukaryota</taxon>
        <taxon>Viridiplantae</taxon>
        <taxon>Streptophyta</taxon>
        <taxon>Embryophyta</taxon>
        <taxon>Tracheophyta</taxon>
        <taxon>Spermatophyta</taxon>
        <taxon>Magnoliopsida</taxon>
        <taxon>eudicotyledons</taxon>
        <taxon>Gunneridae</taxon>
        <taxon>Pentapetalae</taxon>
        <taxon>asterids</taxon>
        <taxon>campanulids</taxon>
        <taxon>Asterales</taxon>
        <taxon>Asteraceae</taxon>
        <taxon>Asteroideae</taxon>
        <taxon>Anthemideae</taxon>
        <taxon>Anthemidinae</taxon>
        <taxon>Tanacetum</taxon>
    </lineage>
</organism>